<evidence type="ECO:0000259" key="7">
    <source>
        <dbReference type="Pfam" id="PF00590"/>
    </source>
</evidence>
<evidence type="ECO:0000256" key="4">
    <source>
        <dbReference type="ARBA" id="ARBA00022603"/>
    </source>
</evidence>
<dbReference type="InterPro" id="IPR035996">
    <property type="entry name" value="4pyrrol_Methylase_sf"/>
</dbReference>
<evidence type="ECO:0000313" key="9">
    <source>
        <dbReference type="Proteomes" id="UP000051442"/>
    </source>
</evidence>
<gene>
    <name evidence="8" type="ORF">FD14_GL002920</name>
</gene>
<dbReference type="Proteomes" id="UP000051442">
    <property type="component" value="Unassembled WGS sequence"/>
</dbReference>
<comment type="similarity">
    <text evidence="2">Belongs to the precorrin methyltransferase family.</text>
</comment>
<keyword evidence="3" id="KW-0169">Cobalamin biosynthesis</keyword>
<dbReference type="RefSeq" id="WP_057152451.1">
    <property type="nucleotide sequence ID" value="NZ_AYZM01000178.1"/>
</dbReference>
<dbReference type="InterPro" id="IPR014777">
    <property type="entry name" value="4pyrrole_Mease_sub1"/>
</dbReference>
<evidence type="ECO:0000256" key="2">
    <source>
        <dbReference type="ARBA" id="ARBA00005879"/>
    </source>
</evidence>
<keyword evidence="4 8" id="KW-0489">Methyltransferase</keyword>
<comment type="caution">
    <text evidence="8">The sequence shown here is derived from an EMBL/GenBank/DDBJ whole genome shotgun (WGS) entry which is preliminary data.</text>
</comment>
<evidence type="ECO:0000256" key="1">
    <source>
        <dbReference type="ARBA" id="ARBA00004953"/>
    </source>
</evidence>
<dbReference type="EMBL" id="AYZM01000178">
    <property type="protein sequence ID" value="KRN15576.1"/>
    <property type="molecule type" value="Genomic_DNA"/>
</dbReference>
<dbReference type="GO" id="GO:0046026">
    <property type="term" value="F:precorrin-4 C11-methyltransferase activity"/>
    <property type="evidence" value="ECO:0007669"/>
    <property type="project" value="InterPro"/>
</dbReference>
<dbReference type="Gene3D" id="3.30.950.10">
    <property type="entry name" value="Methyltransferase, Cobalt-precorrin-4 Transmethylase, Domain 2"/>
    <property type="match status" value="1"/>
</dbReference>
<protein>
    <submittedName>
        <fullName evidence="8">Precorrin-4 C(11)-methyltransferase</fullName>
    </submittedName>
</protein>
<evidence type="ECO:0000313" key="8">
    <source>
        <dbReference type="EMBL" id="KRN15576.1"/>
    </source>
</evidence>
<dbReference type="Gene3D" id="3.40.1010.10">
    <property type="entry name" value="Cobalt-precorrin-4 Transmethylase, Domain 1"/>
    <property type="match status" value="1"/>
</dbReference>
<dbReference type="OrthoDB" id="9815856at2"/>
<keyword evidence="9" id="KW-1185">Reference proteome</keyword>
<dbReference type="STRING" id="1423804.FD14_GL002920"/>
<evidence type="ECO:0000256" key="5">
    <source>
        <dbReference type="ARBA" id="ARBA00022679"/>
    </source>
</evidence>
<dbReference type="InterPro" id="IPR014776">
    <property type="entry name" value="4pyrrole_Mease_sub2"/>
</dbReference>
<evidence type="ECO:0000256" key="3">
    <source>
        <dbReference type="ARBA" id="ARBA00022573"/>
    </source>
</evidence>
<dbReference type="GO" id="GO:0009236">
    <property type="term" value="P:cobalamin biosynthetic process"/>
    <property type="evidence" value="ECO:0007669"/>
    <property type="project" value="UniProtKB-UniPathway"/>
</dbReference>
<sequence length="259" mass="28195">MTLVSFVGAGPGDKDLITLKGYRRLSEADVVIYAGSLVNPALLDYCKDGAVKSDSASMTLEDIINQMAEAVANDQTVVRLQTGDFSIYGSIREQIEELKKRNIGYECIPGVSSFLGAASSMGVEYTVPDVAQSVIITRMAGRTPVPESESLKSLAQHQTSMVIFLSVQGVRKVVRELLAGGYTEATPAAVIYKATWPEEKMVKGTLGDIADKVKEAGIRRTALIMVGEFLGDEYNYSKLYDAQFTHMYRKGVPDDSDNQ</sequence>
<dbReference type="UniPathway" id="UPA00148"/>
<organism evidence="8 9">
    <name type="scientific">Secundilactobacillus similis DSM 23365 = JCM 2765</name>
    <dbReference type="NCBI Taxonomy" id="1423804"/>
    <lineage>
        <taxon>Bacteria</taxon>
        <taxon>Bacillati</taxon>
        <taxon>Bacillota</taxon>
        <taxon>Bacilli</taxon>
        <taxon>Lactobacillales</taxon>
        <taxon>Lactobacillaceae</taxon>
        <taxon>Secundilactobacillus</taxon>
    </lineage>
</organism>
<keyword evidence="6" id="KW-0949">S-adenosyl-L-methionine</keyword>
<dbReference type="GO" id="GO:0032259">
    <property type="term" value="P:methylation"/>
    <property type="evidence" value="ECO:0007669"/>
    <property type="project" value="UniProtKB-KW"/>
</dbReference>
<name>A0A0R2EHK0_9LACO</name>
<comment type="pathway">
    <text evidence="1">Cofactor biosynthesis; adenosylcobalamin biosynthesis.</text>
</comment>
<dbReference type="NCBIfam" id="TIGR01465">
    <property type="entry name" value="cobM_cbiF"/>
    <property type="match status" value="1"/>
</dbReference>
<proteinExistence type="inferred from homology"/>
<dbReference type="NCBIfam" id="NF012017">
    <property type="entry name" value="PRK15473.1"/>
    <property type="match status" value="1"/>
</dbReference>
<feature type="domain" description="Tetrapyrrole methylase" evidence="7">
    <location>
        <begin position="4"/>
        <end position="209"/>
    </location>
</feature>
<dbReference type="InterPro" id="IPR000878">
    <property type="entry name" value="4pyrrol_Mease"/>
</dbReference>
<dbReference type="InterPro" id="IPR050161">
    <property type="entry name" value="Siro_Cobalamin_biosynth"/>
</dbReference>
<dbReference type="SUPFAM" id="SSF53790">
    <property type="entry name" value="Tetrapyrrole methylase"/>
    <property type="match status" value="1"/>
</dbReference>
<dbReference type="PATRIC" id="fig|1423804.4.peg.3142"/>
<dbReference type="PANTHER" id="PTHR45790">
    <property type="entry name" value="SIROHEME SYNTHASE-RELATED"/>
    <property type="match status" value="1"/>
</dbReference>
<dbReference type="PANTHER" id="PTHR45790:SF4">
    <property type="entry name" value="COBALT-PRECORRIN-4 C(11)-METHYLTRANSFERASE"/>
    <property type="match status" value="1"/>
</dbReference>
<dbReference type="CDD" id="cd11641">
    <property type="entry name" value="Precorrin-4_C11-MT"/>
    <property type="match status" value="1"/>
</dbReference>
<dbReference type="Pfam" id="PF00590">
    <property type="entry name" value="TP_methylase"/>
    <property type="match status" value="1"/>
</dbReference>
<dbReference type="InterPro" id="IPR003043">
    <property type="entry name" value="Uropor_MeTrfase_CS"/>
</dbReference>
<dbReference type="PROSITE" id="PS00839">
    <property type="entry name" value="SUMT_1"/>
    <property type="match status" value="1"/>
</dbReference>
<accession>A0A0R2EHK0</accession>
<evidence type="ECO:0000256" key="6">
    <source>
        <dbReference type="ARBA" id="ARBA00022691"/>
    </source>
</evidence>
<dbReference type="InterPro" id="IPR006362">
    <property type="entry name" value="Cbl_synth_CobM/CibF"/>
</dbReference>
<reference evidence="8 9" key="1">
    <citation type="journal article" date="2015" name="Genome Announc.">
        <title>Expanding the biotechnology potential of lactobacilli through comparative genomics of 213 strains and associated genera.</title>
        <authorList>
            <person name="Sun Z."/>
            <person name="Harris H.M."/>
            <person name="McCann A."/>
            <person name="Guo C."/>
            <person name="Argimon S."/>
            <person name="Zhang W."/>
            <person name="Yang X."/>
            <person name="Jeffery I.B."/>
            <person name="Cooney J.C."/>
            <person name="Kagawa T.F."/>
            <person name="Liu W."/>
            <person name="Song Y."/>
            <person name="Salvetti E."/>
            <person name="Wrobel A."/>
            <person name="Rasinkangas P."/>
            <person name="Parkhill J."/>
            <person name="Rea M.C."/>
            <person name="O'Sullivan O."/>
            <person name="Ritari J."/>
            <person name="Douillard F.P."/>
            <person name="Paul Ross R."/>
            <person name="Yang R."/>
            <person name="Briner A.E."/>
            <person name="Felis G.E."/>
            <person name="de Vos W.M."/>
            <person name="Barrangou R."/>
            <person name="Klaenhammer T.R."/>
            <person name="Caufield P.W."/>
            <person name="Cui Y."/>
            <person name="Zhang H."/>
            <person name="O'Toole P.W."/>
        </authorList>
    </citation>
    <scope>NUCLEOTIDE SEQUENCE [LARGE SCALE GENOMIC DNA]</scope>
    <source>
        <strain evidence="8 9">DSM 23365</strain>
    </source>
</reference>
<keyword evidence="5 8" id="KW-0808">Transferase</keyword>
<dbReference type="AlphaFoldDB" id="A0A0R2EHK0"/>